<reference evidence="3 4" key="1">
    <citation type="submission" date="2024-05" db="EMBL/GenBank/DDBJ databases">
        <title>A draft genome resource for the thread blight pathogen Marasmius tenuissimus strain MS-2.</title>
        <authorList>
            <person name="Yulfo-Soto G.E."/>
            <person name="Baruah I.K."/>
            <person name="Amoako-Attah I."/>
            <person name="Bukari Y."/>
            <person name="Meinhardt L.W."/>
            <person name="Bailey B.A."/>
            <person name="Cohen S.P."/>
        </authorList>
    </citation>
    <scope>NUCLEOTIDE SEQUENCE [LARGE SCALE GENOMIC DNA]</scope>
    <source>
        <strain evidence="3 4">MS-2</strain>
    </source>
</reference>
<keyword evidence="4" id="KW-1185">Reference proteome</keyword>
<dbReference type="EC" id="2.7.7.48" evidence="1"/>
<accession>A0ABR3AEH3</accession>
<dbReference type="Proteomes" id="UP001437256">
    <property type="component" value="Unassembled WGS sequence"/>
</dbReference>
<gene>
    <name evidence="3" type="ORF">AAF712_001056</name>
</gene>
<keyword evidence="1" id="KW-0808">Transferase</keyword>
<protein>
    <recommendedName>
        <fullName evidence="1">RNA-dependent RNA polymerase</fullName>
        <ecNumber evidence="1">2.7.7.48</ecNumber>
    </recommendedName>
</protein>
<name>A0ABR3AEH3_9AGAR</name>
<feature type="domain" description="RDRP core" evidence="2">
    <location>
        <begin position="417"/>
        <end position="1005"/>
    </location>
</feature>
<keyword evidence="1" id="KW-0694">RNA-binding</keyword>
<dbReference type="InterPro" id="IPR007855">
    <property type="entry name" value="RDRP"/>
</dbReference>
<comment type="catalytic activity">
    <reaction evidence="1">
        <text>RNA(n) + a ribonucleoside 5'-triphosphate = RNA(n+1) + diphosphate</text>
        <dbReference type="Rhea" id="RHEA:21248"/>
        <dbReference type="Rhea" id="RHEA-COMP:14527"/>
        <dbReference type="Rhea" id="RHEA-COMP:17342"/>
        <dbReference type="ChEBI" id="CHEBI:33019"/>
        <dbReference type="ChEBI" id="CHEBI:61557"/>
        <dbReference type="ChEBI" id="CHEBI:140395"/>
        <dbReference type="EC" id="2.7.7.48"/>
    </reaction>
</comment>
<keyword evidence="1" id="KW-0696">RNA-directed RNA polymerase</keyword>
<comment type="similarity">
    <text evidence="1">Belongs to the RdRP family.</text>
</comment>
<keyword evidence="1" id="KW-0548">Nucleotidyltransferase</keyword>
<sequence>MEVFMRDISYSITKNDLVQRLATIFHGPDYANAFSPLPLNFDVRLLDMNGPRRRGPQNHSGRGVLTLPDLDLAQRFLEEFGEQDGRPIPYKTCAFGARRVKFYPGRHAPRPEIVKKLRREPYIDPIAAEEKEWKEEFTTSHHVSVRSFSFGWQCRDFVYSSEWEYQCVPAGTLSFNLDRREIRLRFRHFSHSSPLAIVIRFPHIIKTYAYTDLPGDSIIFFDMELPPSFEAETEGERQRQRLPCLPIAGHDRLAPFISLSLRLVCSSERDLRIFSDLGKVAQLHCSRERFSAVERRGLFALDQLDVLQRYLATMPWCIAFQLEALIYRGLLDAQELLRMIPSVDRIHKLHGRRRASDFVRELENKLRGLWWGEDAEGEQSIQDCFSNAERSFFDNLAKAPALLPQEGSLFELLHVTITPTTMKFEGPFPERSNRVVRLYDRSCHESFLRVRFTEEGSVQYRFDREIDGTSFIKHRVGRFLLSGLKIAGRKFEFLAYSQSALKEHAVWFVKPFIDPHRGLVDASIIIKELGNFDKELMRCPARYAARISQAFTATDATLVEVDEIIYGKDVQTKDGEYTFTDGVGTMSRELSRAIWKELKGAKRRSRKNRAKVAAYQIRLMGSKGMLSVDYKLQGMMLLLRPSMIKFQAPDSRQIEIARAFDRPGMYYLNRPLIMLLDGLGVPYETFEKYQDKAVKQAQDATQSLDGAARMLESHGLGTSYRLTSVLLALSRLGIDNLAWDSFYRKMMQYAVHHALRDLKNHARIPIPNAWNLVGVADVHGFLEPHQIFACVKPVDSPMIFLEGLILISRSPTIHPGDVQVVEAIGRPPEGSCFAHEPLPNTVVFSVKGKRPLPSYLGGGDLDGDTYSLIPLDHLPDFYPQRLSKPATYKAAERKMLNRPSTMADIAEFVMQFINSDVIGLIATNWLIIADQSTEGIFDPDCLKLSDLHSDAVDYPKTGNPVSPQRIPRLKYKAKPDWQAPETLSTEHNADFYRSERAIGRLFRRIDLPPLHSDVPLTRNERRMIREGRDQTRGVDSIAQSLANARLRDDPLIEVVESHVEKYIPTSTRRSREEREHIARIFAGYCSNLTSILRSFTLSHRRDALLSEEEAIIGTIAQKTSQNRQRKENMSKLREHTDTIVRGVRDELDGDDEVAAEESLAQAWLAWKLALKERDQTLGARSFGWIALGAIFDAIKEIDDSRRSRAGSNWSRF</sequence>
<dbReference type="EMBL" id="JBBXMP010000002">
    <property type="protein sequence ID" value="KAL0072133.1"/>
    <property type="molecule type" value="Genomic_DNA"/>
</dbReference>
<dbReference type="PANTHER" id="PTHR23079:SF55">
    <property type="entry name" value="RNA-DIRECTED RNA POLYMERASE"/>
    <property type="match status" value="1"/>
</dbReference>
<organism evidence="3 4">
    <name type="scientific">Marasmius tenuissimus</name>
    <dbReference type="NCBI Taxonomy" id="585030"/>
    <lineage>
        <taxon>Eukaryota</taxon>
        <taxon>Fungi</taxon>
        <taxon>Dikarya</taxon>
        <taxon>Basidiomycota</taxon>
        <taxon>Agaricomycotina</taxon>
        <taxon>Agaricomycetes</taxon>
        <taxon>Agaricomycetidae</taxon>
        <taxon>Agaricales</taxon>
        <taxon>Marasmiineae</taxon>
        <taxon>Marasmiaceae</taxon>
        <taxon>Marasmius</taxon>
    </lineage>
</organism>
<evidence type="ECO:0000313" key="4">
    <source>
        <dbReference type="Proteomes" id="UP001437256"/>
    </source>
</evidence>
<dbReference type="InterPro" id="IPR057596">
    <property type="entry name" value="RDRP_core"/>
</dbReference>
<dbReference type="PANTHER" id="PTHR23079">
    <property type="entry name" value="RNA-DEPENDENT RNA POLYMERASE"/>
    <property type="match status" value="1"/>
</dbReference>
<dbReference type="Pfam" id="PF05183">
    <property type="entry name" value="RdRP"/>
    <property type="match status" value="1"/>
</dbReference>
<comment type="caution">
    <text evidence="3">The sequence shown here is derived from an EMBL/GenBank/DDBJ whole genome shotgun (WGS) entry which is preliminary data.</text>
</comment>
<evidence type="ECO:0000313" key="3">
    <source>
        <dbReference type="EMBL" id="KAL0072133.1"/>
    </source>
</evidence>
<evidence type="ECO:0000259" key="2">
    <source>
        <dbReference type="Pfam" id="PF05183"/>
    </source>
</evidence>
<proteinExistence type="inferred from homology"/>
<evidence type="ECO:0000256" key="1">
    <source>
        <dbReference type="RuleBase" id="RU363098"/>
    </source>
</evidence>